<protein>
    <recommendedName>
        <fullName evidence="4">SH3 domain-containing protein</fullName>
    </recommendedName>
</protein>
<dbReference type="Pfam" id="PF00018">
    <property type="entry name" value="SH3_1"/>
    <property type="match status" value="3"/>
</dbReference>
<dbReference type="Gene3D" id="2.30.30.40">
    <property type="entry name" value="SH3 Domains"/>
    <property type="match status" value="4"/>
</dbReference>
<gene>
    <name evidence="5" type="ORF">GDO86_000557</name>
</gene>
<dbReference type="AlphaFoldDB" id="A0A8T2KC70"/>
<feature type="compositionally biased region" description="Acidic residues" evidence="3">
    <location>
        <begin position="1"/>
        <end position="13"/>
    </location>
</feature>
<dbReference type="PRINTS" id="PR00452">
    <property type="entry name" value="SH3DOMAIN"/>
</dbReference>
<evidence type="ECO:0000313" key="5">
    <source>
        <dbReference type="EMBL" id="KAG8453972.1"/>
    </source>
</evidence>
<feature type="compositionally biased region" description="Pro residues" evidence="3">
    <location>
        <begin position="616"/>
        <end position="626"/>
    </location>
</feature>
<accession>A0A8T2KC70</accession>
<feature type="domain" description="SH3" evidence="4">
    <location>
        <begin position="929"/>
        <end position="988"/>
    </location>
</feature>
<feature type="region of interest" description="Disordered" evidence="3">
    <location>
        <begin position="1"/>
        <end position="122"/>
    </location>
</feature>
<dbReference type="Proteomes" id="UP000812440">
    <property type="component" value="Chromosome 1"/>
</dbReference>
<comment type="caution">
    <text evidence="5">The sequence shown here is derived from an EMBL/GenBank/DDBJ whole genome shotgun (WGS) entry which is preliminary data.</text>
</comment>
<dbReference type="PANTHER" id="PTHR14167">
    <property type="entry name" value="SH3 DOMAIN-CONTAINING"/>
    <property type="match status" value="1"/>
</dbReference>
<organism evidence="5 6">
    <name type="scientific">Hymenochirus boettgeri</name>
    <name type="common">Congo dwarf clawed frog</name>
    <dbReference type="NCBI Taxonomy" id="247094"/>
    <lineage>
        <taxon>Eukaryota</taxon>
        <taxon>Metazoa</taxon>
        <taxon>Chordata</taxon>
        <taxon>Craniata</taxon>
        <taxon>Vertebrata</taxon>
        <taxon>Euteleostomi</taxon>
        <taxon>Amphibia</taxon>
        <taxon>Batrachia</taxon>
        <taxon>Anura</taxon>
        <taxon>Pipoidea</taxon>
        <taxon>Pipidae</taxon>
        <taxon>Pipinae</taxon>
        <taxon>Hymenochirus</taxon>
    </lineage>
</organism>
<keyword evidence="6" id="KW-1185">Reference proteome</keyword>
<dbReference type="Pfam" id="PF14604">
    <property type="entry name" value="SH3_9"/>
    <property type="match status" value="1"/>
</dbReference>
<feature type="compositionally biased region" description="Basic and acidic residues" evidence="3">
    <location>
        <begin position="35"/>
        <end position="46"/>
    </location>
</feature>
<dbReference type="CDD" id="cd11818">
    <property type="entry name" value="SH3_Eve1_5"/>
    <property type="match status" value="1"/>
</dbReference>
<feature type="domain" description="SH3" evidence="4">
    <location>
        <begin position="839"/>
        <end position="898"/>
    </location>
</feature>
<keyword evidence="1 2" id="KW-0728">SH3 domain</keyword>
<feature type="region of interest" description="Disordered" evidence="3">
    <location>
        <begin position="423"/>
        <end position="453"/>
    </location>
</feature>
<dbReference type="PRINTS" id="PR00499">
    <property type="entry name" value="P67PHOX"/>
</dbReference>
<evidence type="ECO:0000313" key="6">
    <source>
        <dbReference type="Proteomes" id="UP000812440"/>
    </source>
</evidence>
<dbReference type="InterPro" id="IPR001452">
    <property type="entry name" value="SH3_domain"/>
</dbReference>
<feature type="compositionally biased region" description="Basic and acidic residues" evidence="3">
    <location>
        <begin position="350"/>
        <end position="361"/>
    </location>
</feature>
<feature type="domain" description="SH3" evidence="4">
    <location>
        <begin position="762"/>
        <end position="821"/>
    </location>
</feature>
<feature type="region of interest" description="Disordered" evidence="3">
    <location>
        <begin position="520"/>
        <end position="683"/>
    </location>
</feature>
<dbReference type="CDD" id="cd11816">
    <property type="entry name" value="SH3_Eve1_3"/>
    <property type="match status" value="1"/>
</dbReference>
<dbReference type="OrthoDB" id="27823at2759"/>
<feature type="domain" description="SH3" evidence="4">
    <location>
        <begin position="997"/>
        <end position="1054"/>
    </location>
</feature>
<dbReference type="PANTHER" id="PTHR14167:SF48">
    <property type="entry name" value="SH3 DOMAIN-CONTAINING PROTEIN 19"/>
    <property type="match status" value="1"/>
</dbReference>
<dbReference type="PROSITE" id="PS50002">
    <property type="entry name" value="SH3"/>
    <property type="match status" value="4"/>
</dbReference>
<reference evidence="5" key="1">
    <citation type="thesis" date="2020" institute="ProQuest LLC" country="789 East Eisenhower Parkway, Ann Arbor, MI, USA">
        <title>Comparative Genomics and Chromosome Evolution.</title>
        <authorList>
            <person name="Mudd A.B."/>
        </authorList>
    </citation>
    <scope>NUCLEOTIDE SEQUENCE</scope>
    <source>
        <strain evidence="5">Female2</strain>
        <tissue evidence="5">Blood</tissue>
    </source>
</reference>
<dbReference type="SUPFAM" id="SSF50044">
    <property type="entry name" value="SH3-domain"/>
    <property type="match status" value="4"/>
</dbReference>
<evidence type="ECO:0000256" key="2">
    <source>
        <dbReference type="PROSITE-ProRule" id="PRU00192"/>
    </source>
</evidence>
<name>A0A8T2KC70_9PIPI</name>
<dbReference type="InterPro" id="IPR035835">
    <property type="entry name" value="Eve1_SH3_3"/>
</dbReference>
<evidence type="ECO:0000256" key="3">
    <source>
        <dbReference type="SAM" id="MobiDB-lite"/>
    </source>
</evidence>
<dbReference type="InterPro" id="IPR050384">
    <property type="entry name" value="Endophilin_SH3RF"/>
</dbReference>
<feature type="region of interest" description="Disordered" evidence="3">
    <location>
        <begin position="306"/>
        <end position="401"/>
    </location>
</feature>
<feature type="compositionally biased region" description="Basic and acidic residues" evidence="3">
    <location>
        <begin position="579"/>
        <end position="593"/>
    </location>
</feature>
<sequence>MAEAWLEEEEEELREIRDSAGNRRHRRSNLNQAAERPERNKPEHRFPGQGPLSSIRAVIKRTSRTTTQSEQQRERRRPEITIVAAEPIGPGSWFHGGAPAGLGFPPPPPPQWRPSESHPTELPPSYEQVIKEITQVQVTTANCNVEPRRTTTCSTQTDFQAEEELNISGHNVIDQPVFCEQEPLTAQKAPDISRQTVSLLPYNVSDSISQVAVCNITETVVRPEDPNVFRHPVPRPRTKSNLKPVGNNIFCIFQENNELLPHPTLELERPFIQPCSAFDDHIFETNNMSHERSQNSIVSRIKAFESQAEVSEQPRRPEIVPRSFSNRSSVAVKPTPAPKPASNRTSGEWESSKDNKPKVIPREGLVPPKLTDTGGTIKPELPKKPKSGIVKSSSSDFSEGVLGTTLSFNSNTKDIEQKVPVPAPRPLISKKPLQNDPSNLPTAVPRPHGPAPKLSVAKQAKAFSASEVTSARITAPASQIKTLAEVDLISFDDDVLIPSPEVTNDTNTSVDPFQFKFSTDETEKDLPTQPAPQKKPTVIKVSGKLGKSSEELQAPPPLPAEKPVGSLYNKASMRPRPVGRKEWESSKSGEDSWARPALPKRPAGFKVMEIAQQPQKGPPGRPPPPKVSKATSQRDAIPRSSSDVGITAKHNTSGISRSKSQVIKRQQPELPPRPKPGHPLYNKYTFSLPHGIADKDALSSKPGELSCKRGEVLVLLEQTSTNYIHCQKGLATGEVKVSNMKIITPLIENLDNRQNVSSVEDSHVPHGVVLHDFKSEHADDLTISAGETVYLLEKIDNEWYRGKCKGYSGIFPANHIKVIVSVLRLHFSRKINFFRLDVFWGPRCVARFEFIGDQKDELSFSEGDMIILKEYINDEWVKGELKGQTGVFPINFVEIIEDLPAADLGEMVSDALDLQKNKMCGLVAQQTQTSGDWAEALYEFSGETEDDLAFKKGDKILIIEKLDTDWYRGRLNGRDGILPSAFVQLTSGLKLWETQGGKEGKAQALYDFCGENDDELTFKAGDIILGLESIDHEWMSGELNGRSGIFPKNFVQRC</sequence>
<proteinExistence type="predicted"/>
<evidence type="ECO:0000259" key="4">
    <source>
        <dbReference type="PROSITE" id="PS50002"/>
    </source>
</evidence>
<dbReference type="EMBL" id="JAACNH010000001">
    <property type="protein sequence ID" value="KAG8453972.1"/>
    <property type="molecule type" value="Genomic_DNA"/>
</dbReference>
<feature type="compositionally biased region" description="Polar residues" evidence="3">
    <location>
        <begin position="629"/>
        <end position="664"/>
    </location>
</feature>
<dbReference type="InterPro" id="IPR036028">
    <property type="entry name" value="SH3-like_dom_sf"/>
</dbReference>
<dbReference type="SMART" id="SM00326">
    <property type="entry name" value="SH3"/>
    <property type="match status" value="4"/>
</dbReference>
<evidence type="ECO:0000256" key="1">
    <source>
        <dbReference type="ARBA" id="ARBA00022443"/>
    </source>
</evidence>